<dbReference type="RefSeq" id="XP_002622299.1">
    <property type="nucleotide sequence ID" value="XM_002622253.2"/>
</dbReference>
<evidence type="ECO:0000313" key="2">
    <source>
        <dbReference type="EMBL" id="OAT11832.1"/>
    </source>
</evidence>
<dbReference type="GeneID" id="8502511"/>
<dbReference type="Proteomes" id="UP000002038">
    <property type="component" value="Unassembled WGS sequence"/>
</dbReference>
<reference evidence="3" key="1">
    <citation type="journal article" date="2015" name="PLoS Genet.">
        <title>The dynamic genome and transcriptome of the human fungal pathogen Blastomyces and close relative Emmonsia.</title>
        <authorList>
            <person name="Munoz J.F."/>
            <person name="Gauthier G.M."/>
            <person name="Desjardins C.A."/>
            <person name="Gallo J.E."/>
            <person name="Holder J."/>
            <person name="Sullivan T.D."/>
            <person name="Marty A.J."/>
            <person name="Carmen J.C."/>
            <person name="Chen Z."/>
            <person name="Ding L."/>
            <person name="Gujja S."/>
            <person name="Magrini V."/>
            <person name="Misas E."/>
            <person name="Mitreva M."/>
            <person name="Priest M."/>
            <person name="Saif S."/>
            <person name="Whiston E.A."/>
            <person name="Young S."/>
            <person name="Zeng Q."/>
            <person name="Goldman W.E."/>
            <person name="Mardis E.R."/>
            <person name="Taylor J.W."/>
            <person name="McEwen J.G."/>
            <person name="Clay O.K."/>
            <person name="Klein B.S."/>
            <person name="Cuomo C.A."/>
        </authorList>
    </citation>
    <scope>NUCLEOTIDE SEQUENCE [LARGE SCALE GENOMIC DNA]</scope>
    <source>
        <strain evidence="3">SLH14081</strain>
    </source>
</reference>
<protein>
    <submittedName>
        <fullName evidence="2">Uncharacterized protein</fullName>
    </submittedName>
</protein>
<organism evidence="2 3">
    <name type="scientific">Blastomyces gilchristii (strain SLH14081)</name>
    <name type="common">Blastomyces dermatitidis</name>
    <dbReference type="NCBI Taxonomy" id="559298"/>
    <lineage>
        <taxon>Eukaryota</taxon>
        <taxon>Fungi</taxon>
        <taxon>Dikarya</taxon>
        <taxon>Ascomycota</taxon>
        <taxon>Pezizomycotina</taxon>
        <taxon>Eurotiomycetes</taxon>
        <taxon>Eurotiomycetidae</taxon>
        <taxon>Onygenales</taxon>
        <taxon>Ajellomycetaceae</taxon>
        <taxon>Blastomyces</taxon>
    </lineage>
</organism>
<sequence>MAEAIPMNAANVNQIPNATYGAGAARTKQCISRGSKFAIPCQFSSVSSVFINVDQIRRIVEDQWAFAWSHVHRTHRSGPNESFKMPDGQDSDNADRRSSDEAATIEEATVRVKADVRALQQLSSSGRAAQRKRDINQAKKGFRAVGEAVDKYFGKEGEEGGGHDKGRK</sequence>
<dbReference type="AlphaFoldDB" id="A0A179UZQ8"/>
<dbReference type="KEGG" id="bgh:BDBG_07251"/>
<gene>
    <name evidence="2" type="ORF">BDBG_07251</name>
</gene>
<evidence type="ECO:0000256" key="1">
    <source>
        <dbReference type="SAM" id="MobiDB-lite"/>
    </source>
</evidence>
<keyword evidence="3" id="KW-1185">Reference proteome</keyword>
<dbReference type="VEuPathDB" id="FungiDB:BDBG_07251"/>
<feature type="region of interest" description="Disordered" evidence="1">
    <location>
        <begin position="121"/>
        <end position="140"/>
    </location>
</feature>
<feature type="region of interest" description="Disordered" evidence="1">
    <location>
        <begin position="74"/>
        <end position="106"/>
    </location>
</feature>
<dbReference type="OrthoDB" id="4507903at2759"/>
<accession>A0A179UZQ8</accession>
<evidence type="ECO:0000313" key="3">
    <source>
        <dbReference type="Proteomes" id="UP000002038"/>
    </source>
</evidence>
<dbReference type="EMBL" id="GG657465">
    <property type="protein sequence ID" value="OAT11832.1"/>
    <property type="molecule type" value="Genomic_DNA"/>
</dbReference>
<proteinExistence type="predicted"/>
<name>A0A179UZQ8_BLAGS</name>